<dbReference type="PRINTS" id="PR00260">
    <property type="entry name" value="CHEMTRNSDUCR"/>
</dbReference>
<keyword evidence="2" id="KW-1003">Cell membrane</keyword>
<evidence type="ECO:0000256" key="2">
    <source>
        <dbReference type="ARBA" id="ARBA00022519"/>
    </source>
</evidence>
<comment type="similarity">
    <text evidence="7">Belongs to the methyl-accepting chemotaxis (MCP) protein family.</text>
</comment>
<keyword evidence="5 10" id="KW-0472">Membrane</keyword>
<evidence type="ECO:0000256" key="3">
    <source>
        <dbReference type="ARBA" id="ARBA00022692"/>
    </source>
</evidence>
<feature type="domain" description="Methyl-accepting transducer" evidence="11">
    <location>
        <begin position="275"/>
        <end position="511"/>
    </location>
</feature>
<dbReference type="Gene3D" id="1.10.287.950">
    <property type="entry name" value="Methyl-accepting chemotaxis protein"/>
    <property type="match status" value="1"/>
</dbReference>
<dbReference type="SMART" id="SM00304">
    <property type="entry name" value="HAMP"/>
    <property type="match status" value="1"/>
</dbReference>
<dbReference type="Pfam" id="PF00015">
    <property type="entry name" value="MCPsignal"/>
    <property type="match status" value="1"/>
</dbReference>
<keyword evidence="6 8" id="KW-0807">Transducer</keyword>
<dbReference type="InterPro" id="IPR004090">
    <property type="entry name" value="Chemotax_Me-accpt_rcpt"/>
</dbReference>
<dbReference type="InterPro" id="IPR004089">
    <property type="entry name" value="MCPsignal_dom"/>
</dbReference>
<dbReference type="PROSITE" id="PS50885">
    <property type="entry name" value="HAMP"/>
    <property type="match status" value="1"/>
</dbReference>
<dbReference type="Pfam" id="PF00672">
    <property type="entry name" value="HAMP"/>
    <property type="match status" value="1"/>
</dbReference>
<evidence type="ECO:0000313" key="14">
    <source>
        <dbReference type="EMBL" id="GAA0366310.1"/>
    </source>
</evidence>
<dbReference type="RefSeq" id="WP_245921456.1">
    <property type="nucleotide sequence ID" value="NZ_BAAAEI010000021.1"/>
</dbReference>
<keyword evidence="15" id="KW-1185">Reference proteome</keyword>
<feature type="domain" description="T-SNARE coiled-coil homology" evidence="12">
    <location>
        <begin position="462"/>
        <end position="508"/>
    </location>
</feature>
<dbReference type="Proteomes" id="UP001501757">
    <property type="component" value="Unassembled WGS sequence"/>
</dbReference>
<dbReference type="InterPro" id="IPR003660">
    <property type="entry name" value="HAMP_dom"/>
</dbReference>
<feature type="domain" description="HAMP" evidence="13">
    <location>
        <begin position="216"/>
        <end position="270"/>
    </location>
</feature>
<reference evidence="15" key="1">
    <citation type="journal article" date="2019" name="Int. J. Syst. Evol. Microbiol.">
        <title>The Global Catalogue of Microorganisms (GCM) 10K type strain sequencing project: providing services to taxonomists for standard genome sequencing and annotation.</title>
        <authorList>
            <consortium name="The Broad Institute Genomics Platform"/>
            <consortium name="The Broad Institute Genome Sequencing Center for Infectious Disease"/>
            <person name="Wu L."/>
            <person name="Ma J."/>
        </authorList>
    </citation>
    <scope>NUCLEOTIDE SEQUENCE [LARGE SCALE GENOMIC DNA]</scope>
    <source>
        <strain evidence="15">JCM 13378</strain>
    </source>
</reference>
<evidence type="ECO:0000259" key="13">
    <source>
        <dbReference type="PROSITE" id="PS50885"/>
    </source>
</evidence>
<keyword evidence="3 10" id="KW-0812">Transmembrane</keyword>
<gene>
    <name evidence="14" type="ORF">GCM10009092_33310</name>
</gene>
<dbReference type="SUPFAM" id="SSF58104">
    <property type="entry name" value="Methyl-accepting chemotaxis protein (MCP) signaling domain"/>
    <property type="match status" value="1"/>
</dbReference>
<comment type="subcellular location">
    <subcellularLocation>
        <location evidence="1">Cell inner membrane</location>
        <topology evidence="1">Multi-pass membrane protein</topology>
    </subcellularLocation>
</comment>
<dbReference type="PROSITE" id="PS50111">
    <property type="entry name" value="CHEMOTAXIS_TRANSDUC_2"/>
    <property type="match status" value="1"/>
</dbReference>
<dbReference type="CDD" id="cd11386">
    <property type="entry name" value="MCP_signal"/>
    <property type="match status" value="1"/>
</dbReference>
<comment type="caution">
    <text evidence="14">The sequence shown here is derived from an EMBL/GenBank/DDBJ whole genome shotgun (WGS) entry which is preliminary data.</text>
</comment>
<keyword evidence="9" id="KW-0175">Coiled coil</keyword>
<dbReference type="SMART" id="SM00283">
    <property type="entry name" value="MA"/>
    <property type="match status" value="1"/>
</dbReference>
<evidence type="ECO:0000256" key="7">
    <source>
        <dbReference type="ARBA" id="ARBA00029447"/>
    </source>
</evidence>
<protein>
    <submittedName>
        <fullName evidence="14">Methyl-accepting chemotaxis protein</fullName>
    </submittedName>
</protein>
<evidence type="ECO:0000256" key="5">
    <source>
        <dbReference type="ARBA" id="ARBA00023136"/>
    </source>
</evidence>
<evidence type="ECO:0000256" key="10">
    <source>
        <dbReference type="SAM" id="Phobius"/>
    </source>
</evidence>
<evidence type="ECO:0000256" key="6">
    <source>
        <dbReference type="ARBA" id="ARBA00023224"/>
    </source>
</evidence>
<feature type="transmembrane region" description="Helical" evidence="10">
    <location>
        <begin position="195"/>
        <end position="218"/>
    </location>
</feature>
<keyword evidence="2" id="KW-0997">Cell inner membrane</keyword>
<evidence type="ECO:0000259" key="12">
    <source>
        <dbReference type="PROSITE" id="PS50192"/>
    </source>
</evidence>
<evidence type="ECO:0000256" key="8">
    <source>
        <dbReference type="PROSITE-ProRule" id="PRU00284"/>
    </source>
</evidence>
<evidence type="ECO:0000313" key="15">
    <source>
        <dbReference type="Proteomes" id="UP001501757"/>
    </source>
</evidence>
<sequence>MIELNNLTIRTKFSLPLLLISVLVIVVSILSMNNGKRLSADAHLLSSTFMNAIDIGLNADRDLYQALTASQNYVTKKYLGLANFQKERDEFDENAQQALDRMNQVRALVADYPDVTRAIRDFDRDYETWHNAAKQVFAMADAGQTAEAATYNSTKVMTDFSRLRNHYDLTGAMVKELADRTTAEAKAAGDRQRNVLLMVILLVVLASGLSIVLGPRLVTNRVNELNRMIATISEGEGDLRGRLNSSGKDELSLLAGTFNGLMAKLQELIKMIKMDADRLDKTVTRLNDSARQGKEIAGEQGSNLDQIATAVNQLSHAVHEVANNAQSALSSTREAKDKTTHSTAIVGESVTSINKLSGAVSHASTVITKLADESKSIAQVLDVIRGIAEQTNLLALNAAIEAARAGEQGRGFAVVADEVRTLASRTQQSTEDIQRMIEGLQSGVTEAVNAINSGTDQVEGVVQMSEKIRHSLTDVEGAVNQTNDMIYQIATATEQQSQVVDEINRSISALHGLSQQSVSIVGDTKQVSDDIGSMAKGLNDNVGRFKV</sequence>
<dbReference type="EMBL" id="BAAAEI010000021">
    <property type="protein sequence ID" value="GAA0366310.1"/>
    <property type="molecule type" value="Genomic_DNA"/>
</dbReference>
<evidence type="ECO:0000256" key="1">
    <source>
        <dbReference type="ARBA" id="ARBA00004429"/>
    </source>
</evidence>
<feature type="coiled-coil region" evidence="9">
    <location>
        <begin position="81"/>
        <end position="108"/>
    </location>
</feature>
<evidence type="ECO:0000256" key="9">
    <source>
        <dbReference type="SAM" id="Coils"/>
    </source>
</evidence>
<feature type="transmembrane region" description="Helical" evidence="10">
    <location>
        <begin position="13"/>
        <end position="32"/>
    </location>
</feature>
<dbReference type="PANTHER" id="PTHR32089">
    <property type="entry name" value="METHYL-ACCEPTING CHEMOTAXIS PROTEIN MCPB"/>
    <property type="match status" value="1"/>
</dbReference>
<proteinExistence type="inferred from homology"/>
<organism evidence="14 15">
    <name type="scientific">Bowmanella denitrificans</name>
    <dbReference type="NCBI Taxonomy" id="366582"/>
    <lineage>
        <taxon>Bacteria</taxon>
        <taxon>Pseudomonadati</taxon>
        <taxon>Pseudomonadota</taxon>
        <taxon>Gammaproteobacteria</taxon>
        <taxon>Alteromonadales</taxon>
        <taxon>Alteromonadaceae</taxon>
        <taxon>Bowmanella</taxon>
    </lineage>
</organism>
<dbReference type="CDD" id="cd06225">
    <property type="entry name" value="HAMP"/>
    <property type="match status" value="1"/>
</dbReference>
<name>A0ABP3HB92_9ALTE</name>
<dbReference type="InterPro" id="IPR000727">
    <property type="entry name" value="T_SNARE_dom"/>
</dbReference>
<accession>A0ABP3HB92</accession>
<dbReference type="PROSITE" id="PS50192">
    <property type="entry name" value="T_SNARE"/>
    <property type="match status" value="1"/>
</dbReference>
<evidence type="ECO:0000259" key="11">
    <source>
        <dbReference type="PROSITE" id="PS50111"/>
    </source>
</evidence>
<evidence type="ECO:0000256" key="4">
    <source>
        <dbReference type="ARBA" id="ARBA00022989"/>
    </source>
</evidence>
<dbReference type="PANTHER" id="PTHR32089:SF119">
    <property type="entry name" value="METHYL-ACCEPTING CHEMOTAXIS PROTEIN CTPL"/>
    <property type="match status" value="1"/>
</dbReference>
<keyword evidence="4 10" id="KW-1133">Transmembrane helix</keyword>